<evidence type="ECO:0000256" key="5">
    <source>
        <dbReference type="ARBA" id="ARBA00022645"/>
    </source>
</evidence>
<evidence type="ECO:0000256" key="12">
    <source>
        <dbReference type="ARBA" id="ARBA00023136"/>
    </source>
</evidence>
<evidence type="ECO:0000256" key="2">
    <source>
        <dbReference type="ARBA" id="ARBA00004236"/>
    </source>
</evidence>
<name>A0ABP8HHZ9_9BURK</name>
<comment type="function">
    <text evidence="14">Catalyzes cross-linking of the peptidoglycan cell wall.</text>
</comment>
<dbReference type="RefSeq" id="WP_345251378.1">
    <property type="nucleotide sequence ID" value="NZ_BAABFO010000021.1"/>
</dbReference>
<keyword evidence="13 14" id="KW-0961">Cell wall biogenesis/degradation</keyword>
<dbReference type="EC" id="3.4.16.4" evidence="14"/>
<dbReference type="InterPro" id="IPR001460">
    <property type="entry name" value="PCN-bd_Tpept"/>
</dbReference>
<evidence type="ECO:0000256" key="4">
    <source>
        <dbReference type="ARBA" id="ARBA00022519"/>
    </source>
</evidence>
<dbReference type="InterPro" id="IPR005311">
    <property type="entry name" value="PBP_dimer"/>
</dbReference>
<evidence type="ECO:0000256" key="11">
    <source>
        <dbReference type="ARBA" id="ARBA00022989"/>
    </source>
</evidence>
<evidence type="ECO:0000256" key="9">
    <source>
        <dbReference type="ARBA" id="ARBA00022960"/>
    </source>
</evidence>
<dbReference type="InterPro" id="IPR036138">
    <property type="entry name" value="PBP_dimer_sf"/>
</dbReference>
<keyword evidence="12 14" id="KW-0472">Membrane</keyword>
<evidence type="ECO:0000256" key="13">
    <source>
        <dbReference type="ARBA" id="ARBA00023316"/>
    </source>
</evidence>
<dbReference type="PANTHER" id="PTHR30627">
    <property type="entry name" value="PEPTIDOGLYCAN D,D-TRANSPEPTIDASE"/>
    <property type="match status" value="1"/>
</dbReference>
<keyword evidence="11 14" id="KW-1133">Transmembrane helix</keyword>
<dbReference type="Gene3D" id="3.40.710.10">
    <property type="entry name" value="DD-peptidase/beta-lactamase superfamily"/>
    <property type="match status" value="1"/>
</dbReference>
<keyword evidence="9 14" id="KW-0133">Cell shape</keyword>
<organism evidence="17 18">
    <name type="scientific">Pigmentiphaga soli</name>
    <dbReference type="NCBI Taxonomy" id="1007095"/>
    <lineage>
        <taxon>Bacteria</taxon>
        <taxon>Pseudomonadati</taxon>
        <taxon>Pseudomonadota</taxon>
        <taxon>Betaproteobacteria</taxon>
        <taxon>Burkholderiales</taxon>
        <taxon>Alcaligenaceae</taxon>
        <taxon>Pigmentiphaga</taxon>
    </lineage>
</organism>
<dbReference type="Pfam" id="PF00905">
    <property type="entry name" value="Transpeptidase"/>
    <property type="match status" value="1"/>
</dbReference>
<dbReference type="PANTHER" id="PTHR30627:SF2">
    <property type="entry name" value="PEPTIDOGLYCAN D,D-TRANSPEPTIDASE MRDA"/>
    <property type="match status" value="1"/>
</dbReference>
<feature type="domain" description="Penicillin-binding protein dimerisation" evidence="16">
    <location>
        <begin position="61"/>
        <end position="236"/>
    </location>
</feature>
<keyword evidence="8 14" id="KW-0378">Hydrolase</keyword>
<evidence type="ECO:0000256" key="1">
    <source>
        <dbReference type="ARBA" id="ARBA00004167"/>
    </source>
</evidence>
<comment type="pathway">
    <text evidence="14">Cell wall biogenesis; peptidoglycan biosynthesis.</text>
</comment>
<feature type="active site" description="Acyl-ester intermediate" evidence="14">
    <location>
        <position position="327"/>
    </location>
</feature>
<comment type="subcellular location">
    <subcellularLocation>
        <location evidence="14">Cell inner membrane</location>
        <topology evidence="14">Single-pass membrane protein</topology>
    </subcellularLocation>
    <subcellularLocation>
        <location evidence="2">Cell membrane</location>
    </subcellularLocation>
    <subcellularLocation>
        <location evidence="1">Membrane</location>
        <topology evidence="1">Single-pass membrane protein</topology>
    </subcellularLocation>
</comment>
<dbReference type="SUPFAM" id="SSF56601">
    <property type="entry name" value="beta-lactamase/transpeptidase-like"/>
    <property type="match status" value="1"/>
</dbReference>
<reference evidence="18" key="1">
    <citation type="journal article" date="2019" name="Int. J. Syst. Evol. Microbiol.">
        <title>The Global Catalogue of Microorganisms (GCM) 10K type strain sequencing project: providing services to taxonomists for standard genome sequencing and annotation.</title>
        <authorList>
            <consortium name="The Broad Institute Genomics Platform"/>
            <consortium name="The Broad Institute Genome Sequencing Center for Infectious Disease"/>
            <person name="Wu L."/>
            <person name="Ma J."/>
        </authorList>
    </citation>
    <scope>NUCLEOTIDE SEQUENCE [LARGE SCALE GENOMIC DNA]</scope>
    <source>
        <strain evidence="18">JCM 17666</strain>
    </source>
</reference>
<keyword evidence="6 14" id="KW-0645">Protease</keyword>
<evidence type="ECO:0000259" key="16">
    <source>
        <dbReference type="Pfam" id="PF03717"/>
    </source>
</evidence>
<gene>
    <name evidence="14 17" type="primary">mrdA</name>
    <name evidence="17" type="ORF">GCM10023144_37180</name>
</gene>
<comment type="caution">
    <text evidence="14">Lacks conserved residue(s) required for the propagation of feature annotation.</text>
</comment>
<keyword evidence="10 14" id="KW-0573">Peptidoglycan synthesis</keyword>
<dbReference type="SUPFAM" id="SSF56519">
    <property type="entry name" value="Penicillin binding protein dimerisation domain"/>
    <property type="match status" value="1"/>
</dbReference>
<evidence type="ECO:0000256" key="7">
    <source>
        <dbReference type="ARBA" id="ARBA00022692"/>
    </source>
</evidence>
<comment type="similarity">
    <text evidence="14">Belongs to the transpeptidase family. MrdA subfamily.</text>
</comment>
<dbReference type="Gene3D" id="3.30.1390.30">
    <property type="entry name" value="Penicillin-binding protein 2a, domain 3"/>
    <property type="match status" value="1"/>
</dbReference>
<dbReference type="Gene3D" id="3.90.1310.10">
    <property type="entry name" value="Penicillin-binding protein 2a (Domain 2)"/>
    <property type="match status" value="1"/>
</dbReference>
<dbReference type="Proteomes" id="UP001501671">
    <property type="component" value="Unassembled WGS sequence"/>
</dbReference>
<feature type="domain" description="Penicillin-binding protein transpeptidase" evidence="15">
    <location>
        <begin position="268"/>
        <end position="607"/>
    </location>
</feature>
<dbReference type="InterPro" id="IPR017790">
    <property type="entry name" value="Penicillin-binding_protein_2"/>
</dbReference>
<evidence type="ECO:0000313" key="18">
    <source>
        <dbReference type="Proteomes" id="UP001501671"/>
    </source>
</evidence>
<keyword evidence="4 14" id="KW-0997">Cell inner membrane</keyword>
<dbReference type="InterPro" id="IPR012338">
    <property type="entry name" value="Beta-lactam/transpept-like"/>
</dbReference>
<feature type="transmembrane region" description="Helical" evidence="14">
    <location>
        <begin position="18"/>
        <end position="37"/>
    </location>
</feature>
<keyword evidence="3 14" id="KW-1003">Cell membrane</keyword>
<evidence type="ECO:0000256" key="8">
    <source>
        <dbReference type="ARBA" id="ARBA00022801"/>
    </source>
</evidence>
<protein>
    <recommendedName>
        <fullName evidence="14">Peptidoglycan D,D-transpeptidase MrdA</fullName>
        <ecNumber evidence="14">3.4.16.4</ecNumber>
    </recommendedName>
    <alternativeName>
        <fullName evidence="14">Penicillin-binding protein 2</fullName>
        <shortName evidence="14">PBP-2</shortName>
    </alternativeName>
</protein>
<dbReference type="NCBIfam" id="TIGR03423">
    <property type="entry name" value="pbp2_mrdA"/>
    <property type="match status" value="1"/>
</dbReference>
<comment type="catalytic activity">
    <reaction evidence="14">
        <text>Preferential cleavage: (Ac)2-L-Lys-D-Ala-|-D-Ala. Also transpeptidation of peptidyl-alanyl moieties that are N-acyl substituents of D-alanine.</text>
        <dbReference type="EC" id="3.4.16.4"/>
    </reaction>
</comment>
<evidence type="ECO:0000256" key="3">
    <source>
        <dbReference type="ARBA" id="ARBA00022475"/>
    </source>
</evidence>
<dbReference type="Pfam" id="PF03717">
    <property type="entry name" value="PBP_dimer"/>
    <property type="match status" value="1"/>
</dbReference>
<proteinExistence type="inferred from homology"/>
<sequence length="634" mass="69935">MTELQNTERDLHRFRVRLLVAVGFVLACFGALGYRFWYLQVARHDDYAARAEQNRISVLPITPHRGVVVDRNGVLLARNYSAYTLEITPSKAGKLDDTIDRLAQVVPIDARDRRRFRQLMSESRRFESLPIRSRLTDEEVARFAAQSFRFPGVEIKARLLRQYPQGETAAHVIGYIGRISQSDQTRLEDQGLTANYRGTDHIGKEGLEKFYEPVLHGKTGIEEVEVTASGRAVRTLSRTPPVSGKNLVLSIDLELQKVAEKAFGDRRGALVAIEPSTGDVLAFVSRPSYDPNLFVDGIDVENWKALNESPDKPLLNRPLYGTYPIGSTYKPFMALAGLETGKRTFTGTMYDPGYFEFAGRRYRNSGDAAYGTIDMRRALEVSSDTYFYSLANDLGVDTIHDFMKQFGFGQLTGIDLNGERTGILPSTAWKRAAYSKPEQKRWYAGETISIGVGQGYNAFTVLQLAQATSTLANDGIYMKPHLVKAIQDSATGVLTPTVTAPSYRIPLKPQNIQDVKQAMASVTRAGTAARAFAGAPYVAAGKTGTAQVIGLRSGEKYNASRIDERLRDHGLFMAFAPLDHPRIAVALIVENAGWGATVAAPIARQVFDYWLLGKRPDGPAAPSPPAPGQEGMND</sequence>
<keyword evidence="7 14" id="KW-0812">Transmembrane</keyword>
<evidence type="ECO:0000256" key="14">
    <source>
        <dbReference type="HAMAP-Rule" id="MF_02081"/>
    </source>
</evidence>
<comment type="caution">
    <text evidence="17">The sequence shown here is derived from an EMBL/GenBank/DDBJ whole genome shotgun (WGS) entry which is preliminary data.</text>
</comment>
<keyword evidence="18" id="KW-1185">Reference proteome</keyword>
<evidence type="ECO:0000259" key="15">
    <source>
        <dbReference type="Pfam" id="PF00905"/>
    </source>
</evidence>
<evidence type="ECO:0000256" key="10">
    <source>
        <dbReference type="ARBA" id="ARBA00022984"/>
    </source>
</evidence>
<evidence type="ECO:0000256" key="6">
    <source>
        <dbReference type="ARBA" id="ARBA00022670"/>
    </source>
</evidence>
<dbReference type="HAMAP" id="MF_02081">
    <property type="entry name" value="MrdA_transpept"/>
    <property type="match status" value="1"/>
</dbReference>
<keyword evidence="5 14" id="KW-0121">Carboxypeptidase</keyword>
<accession>A0ABP8HHZ9</accession>
<evidence type="ECO:0000313" key="17">
    <source>
        <dbReference type="EMBL" id="GAA4339211.1"/>
    </source>
</evidence>
<dbReference type="EMBL" id="BAABFO010000021">
    <property type="protein sequence ID" value="GAA4339211.1"/>
    <property type="molecule type" value="Genomic_DNA"/>
</dbReference>
<dbReference type="InterPro" id="IPR050515">
    <property type="entry name" value="Beta-lactam/transpept"/>
</dbReference>